<feature type="compositionally biased region" description="Basic and acidic residues" evidence="1">
    <location>
        <begin position="339"/>
        <end position="352"/>
    </location>
</feature>
<evidence type="ECO:0000256" key="1">
    <source>
        <dbReference type="SAM" id="MobiDB-lite"/>
    </source>
</evidence>
<dbReference type="Proteomes" id="UP000218231">
    <property type="component" value="Unassembled WGS sequence"/>
</dbReference>
<accession>A0A2A2L9F2</accession>
<comment type="caution">
    <text evidence="2">The sequence shown here is derived from an EMBL/GenBank/DDBJ whole genome shotgun (WGS) entry which is preliminary data.</text>
</comment>
<gene>
    <name evidence="2" type="ORF">WR25_25492</name>
</gene>
<reference evidence="2 3" key="1">
    <citation type="journal article" date="2017" name="Curr. Biol.">
        <title>Genome architecture and evolution of a unichromosomal asexual nematode.</title>
        <authorList>
            <person name="Fradin H."/>
            <person name="Zegar C."/>
            <person name="Gutwein M."/>
            <person name="Lucas J."/>
            <person name="Kovtun M."/>
            <person name="Corcoran D."/>
            <person name="Baugh L.R."/>
            <person name="Kiontke K."/>
            <person name="Gunsalus K."/>
            <person name="Fitch D.H."/>
            <person name="Piano F."/>
        </authorList>
    </citation>
    <scope>NUCLEOTIDE SEQUENCE [LARGE SCALE GENOMIC DNA]</scope>
    <source>
        <strain evidence="2">PF1309</strain>
    </source>
</reference>
<feature type="compositionally biased region" description="Basic and acidic residues" evidence="1">
    <location>
        <begin position="367"/>
        <end position="384"/>
    </location>
</feature>
<name>A0A2A2L9F2_9BILA</name>
<feature type="compositionally biased region" description="Polar residues" evidence="1">
    <location>
        <begin position="238"/>
        <end position="281"/>
    </location>
</feature>
<evidence type="ECO:0000313" key="2">
    <source>
        <dbReference type="EMBL" id="PAV82792.1"/>
    </source>
</evidence>
<sequence length="460" mass="51818">MPDFHLHVVYRVIVGEEDVRDTPLQINVHFHATRALKIKSAWMSALKDRRSDSRQQKYAATFYCGEYEMTSHCSIVRNNGGNPPAESLMSIIAHNHVHFKETMRANAYKYECKNCIFKCLFMYEAHEHKCGSGQADMQPVPISPEAIRAEISFYRYMNAHFIVAENFRHSVSSIPDLNSSLPLPGDYSQGFQNYYVPRSPNPYTCPTSFGGRSPNPYTSSSMPLPIYNSSGYLVSTNNSSRAGIGSESRNQTRTLPSQSITLQDDANQTRGRTMIRNSTNAGADHHFDARSRSRSPAAFSNPSTDELRVVQRQREMNRVESRGTVKVPPSNARGGFLADDPKNSNGDNDREWQNSQTPAPLRNARSFMDESTNRPRDSLSDPRRGGRGRGNFRGRIRGNGMEYSSRGRNDANRFGSRRENEDAMGGGRDSFGGGRWDDRQNDRNDEAIEIGTSKDNDRDK</sequence>
<keyword evidence="3" id="KW-1185">Reference proteome</keyword>
<evidence type="ECO:0000313" key="3">
    <source>
        <dbReference type="Proteomes" id="UP000218231"/>
    </source>
</evidence>
<feature type="compositionally biased region" description="Basic residues" evidence="1">
    <location>
        <begin position="385"/>
        <end position="396"/>
    </location>
</feature>
<dbReference type="EMBL" id="LIAE01007027">
    <property type="protein sequence ID" value="PAV82792.1"/>
    <property type="molecule type" value="Genomic_DNA"/>
</dbReference>
<feature type="compositionally biased region" description="Basic and acidic residues" evidence="1">
    <location>
        <begin position="305"/>
        <end position="323"/>
    </location>
</feature>
<feature type="compositionally biased region" description="Gly residues" evidence="1">
    <location>
        <begin position="424"/>
        <end position="434"/>
    </location>
</feature>
<feature type="compositionally biased region" description="Basic and acidic residues" evidence="1">
    <location>
        <begin position="405"/>
        <end position="421"/>
    </location>
</feature>
<dbReference type="AlphaFoldDB" id="A0A2A2L9F2"/>
<proteinExistence type="predicted"/>
<feature type="compositionally biased region" description="Basic and acidic residues" evidence="1">
    <location>
        <begin position="435"/>
        <end position="460"/>
    </location>
</feature>
<feature type="region of interest" description="Disordered" evidence="1">
    <location>
        <begin position="238"/>
        <end position="460"/>
    </location>
</feature>
<organism evidence="2 3">
    <name type="scientific">Diploscapter pachys</name>
    <dbReference type="NCBI Taxonomy" id="2018661"/>
    <lineage>
        <taxon>Eukaryota</taxon>
        <taxon>Metazoa</taxon>
        <taxon>Ecdysozoa</taxon>
        <taxon>Nematoda</taxon>
        <taxon>Chromadorea</taxon>
        <taxon>Rhabditida</taxon>
        <taxon>Rhabditina</taxon>
        <taxon>Rhabditomorpha</taxon>
        <taxon>Rhabditoidea</taxon>
        <taxon>Rhabditidae</taxon>
        <taxon>Diploscapter</taxon>
    </lineage>
</organism>
<protein>
    <submittedName>
        <fullName evidence="2">Uncharacterized protein</fullName>
    </submittedName>
</protein>